<dbReference type="Pfam" id="PF07883">
    <property type="entry name" value="Cupin_2"/>
    <property type="match status" value="1"/>
</dbReference>
<evidence type="ECO:0000259" key="2">
    <source>
        <dbReference type="Pfam" id="PF07883"/>
    </source>
</evidence>
<dbReference type="AlphaFoldDB" id="A0A343TKL0"/>
<reference evidence="4" key="1">
    <citation type="submission" date="2017-11" db="EMBL/GenBank/DDBJ databases">
        <title>Phenotypic and genomic properties of facultatively anaerobic sulfur-reducing natronoarchaea from hypersaline soda lakes.</title>
        <authorList>
            <person name="Sorokin D.Y."/>
            <person name="Kublanov I.V."/>
            <person name="Roman P."/>
            <person name="Sinninghe Damste J.S."/>
            <person name="Golyshin P.N."/>
            <person name="Rojo D."/>
            <person name="Ciordia S."/>
            <person name="Mena M.D.C."/>
            <person name="Ferrer M."/>
            <person name="Messina E."/>
            <person name="Smedile F."/>
            <person name="La Spada G."/>
            <person name="La Cono V."/>
            <person name="Yakimov M.M."/>
        </authorList>
    </citation>
    <scope>NUCLEOTIDE SEQUENCE [LARGE SCALE GENOMIC DNA]</scope>
    <source>
        <strain evidence="4">AArc-Sl</strain>
    </source>
</reference>
<dbReference type="SUPFAM" id="SSF51182">
    <property type="entry name" value="RmlC-like cupins"/>
    <property type="match status" value="1"/>
</dbReference>
<dbReference type="PANTHER" id="PTHR40112:SF1">
    <property type="entry name" value="H2HPP ISOMERASE"/>
    <property type="match status" value="1"/>
</dbReference>
<gene>
    <name evidence="3" type="ORF">AArcSl_2007</name>
</gene>
<feature type="region of interest" description="Disordered" evidence="1">
    <location>
        <begin position="82"/>
        <end position="117"/>
    </location>
</feature>
<dbReference type="InterPro" id="IPR052535">
    <property type="entry name" value="Bacilysin_H2HPP_isomerase"/>
</dbReference>
<dbReference type="GeneID" id="37878359"/>
<organism evidence="3 4">
    <name type="scientific">Halalkaliarchaeum desulfuricum</name>
    <dbReference type="NCBI Taxonomy" id="2055893"/>
    <lineage>
        <taxon>Archaea</taxon>
        <taxon>Methanobacteriati</taxon>
        <taxon>Methanobacteriota</taxon>
        <taxon>Stenosarchaea group</taxon>
        <taxon>Halobacteria</taxon>
        <taxon>Halobacteriales</taxon>
        <taxon>Haloferacaceae</taxon>
        <taxon>Halalkaliarchaeum</taxon>
    </lineage>
</organism>
<protein>
    <submittedName>
        <fullName evidence="3">Cupin domain containing protein</fullName>
    </submittedName>
</protein>
<dbReference type="InterPro" id="IPR011051">
    <property type="entry name" value="RmlC_Cupin_sf"/>
</dbReference>
<dbReference type="Proteomes" id="UP000263012">
    <property type="component" value="Chromosome"/>
</dbReference>
<evidence type="ECO:0000313" key="4">
    <source>
        <dbReference type="Proteomes" id="UP000263012"/>
    </source>
</evidence>
<accession>A0A343TKL0</accession>
<sequence>MERITAEELDSTEAVEGVHLSALAAGERMSLQEFRIEPGKDVPTHSHPHEQAGYLVRGELTFVVGEKNGEREEIVLQEGDSYVLPGGEPHAVSNDGDETAVGIDVFAPPRTDPDWKD</sequence>
<dbReference type="KEGG" id="hdf:AArcSl_2007"/>
<dbReference type="RefSeq" id="WP_119818537.1">
    <property type="nucleotide sequence ID" value="NZ_CP025066.1"/>
</dbReference>
<dbReference type="InterPro" id="IPR014710">
    <property type="entry name" value="RmlC-like_jellyroll"/>
</dbReference>
<dbReference type="Gene3D" id="2.60.120.10">
    <property type="entry name" value="Jelly Rolls"/>
    <property type="match status" value="1"/>
</dbReference>
<proteinExistence type="predicted"/>
<name>A0A343TKL0_9EURY</name>
<evidence type="ECO:0000313" key="3">
    <source>
        <dbReference type="EMBL" id="AUX09632.1"/>
    </source>
</evidence>
<evidence type="ECO:0000256" key="1">
    <source>
        <dbReference type="SAM" id="MobiDB-lite"/>
    </source>
</evidence>
<dbReference type="PANTHER" id="PTHR40112">
    <property type="entry name" value="H2HPP ISOMERASE"/>
    <property type="match status" value="1"/>
</dbReference>
<keyword evidence="4" id="KW-1185">Reference proteome</keyword>
<dbReference type="CDD" id="cd02238">
    <property type="entry name" value="cupin_KdgF"/>
    <property type="match status" value="1"/>
</dbReference>
<dbReference type="InterPro" id="IPR013096">
    <property type="entry name" value="Cupin_2"/>
</dbReference>
<dbReference type="OrthoDB" id="114121at2157"/>
<dbReference type="EMBL" id="CP025066">
    <property type="protein sequence ID" value="AUX09632.1"/>
    <property type="molecule type" value="Genomic_DNA"/>
</dbReference>
<feature type="domain" description="Cupin type-2" evidence="2">
    <location>
        <begin position="34"/>
        <end position="106"/>
    </location>
</feature>